<reference evidence="1" key="1">
    <citation type="journal article" date="2021" name="Proc. Natl. Acad. Sci. U.S.A.">
        <title>A Catalog of Tens of Thousands of Viruses from Human Metagenomes Reveals Hidden Associations with Chronic Diseases.</title>
        <authorList>
            <person name="Tisza M.J."/>
            <person name="Buck C.B."/>
        </authorList>
    </citation>
    <scope>NUCLEOTIDE SEQUENCE</scope>
    <source>
        <strain evidence="1">CtviY17</strain>
    </source>
</reference>
<proteinExistence type="predicted"/>
<protein>
    <submittedName>
        <fullName evidence="1">Uncharacterized protein</fullName>
    </submittedName>
</protein>
<evidence type="ECO:0000313" key="1">
    <source>
        <dbReference type="EMBL" id="DAE32316.1"/>
    </source>
</evidence>
<dbReference type="EMBL" id="BK059120">
    <property type="protein sequence ID" value="DAE32316.1"/>
    <property type="molecule type" value="Genomic_DNA"/>
</dbReference>
<accession>A0A8S5RMT3</accession>
<organism evidence="1">
    <name type="scientific">virus sp. ctviY17</name>
    <dbReference type="NCBI Taxonomy" id="2825828"/>
    <lineage>
        <taxon>Viruses</taxon>
    </lineage>
</organism>
<sequence length="130" mass="15075">MCKFIIAQKGENVKTTKTIEEYYCDFCGVECPSEHYDVVLPFAQPNKYTSRYTPENPDDVTIKHLCLCNKCAKRNGLLNTFLSNAGHNRVDMEQTVTKPYEGSYISMIGTLRYQTICFSEYHKMTLEYKK</sequence>
<name>A0A8S5RMT3_9VIRU</name>